<evidence type="ECO:0000313" key="1">
    <source>
        <dbReference type="EMBL" id="SFT07760.1"/>
    </source>
</evidence>
<proteinExistence type="predicted"/>
<accession>A0A1I6V234</accession>
<name>A0A1I6V234_9FLAO</name>
<organism evidence="1 2">
    <name type="scientific">Zhouia amylolytica</name>
    <dbReference type="NCBI Taxonomy" id="376730"/>
    <lineage>
        <taxon>Bacteria</taxon>
        <taxon>Pseudomonadati</taxon>
        <taxon>Bacteroidota</taxon>
        <taxon>Flavobacteriia</taxon>
        <taxon>Flavobacteriales</taxon>
        <taxon>Flavobacteriaceae</taxon>
        <taxon>Zhouia</taxon>
    </lineage>
</organism>
<dbReference type="AlphaFoldDB" id="A0A1I6V234"/>
<reference evidence="1 2" key="1">
    <citation type="submission" date="2016-10" db="EMBL/GenBank/DDBJ databases">
        <authorList>
            <person name="de Groot N.N."/>
        </authorList>
    </citation>
    <scope>NUCLEOTIDE SEQUENCE [LARGE SCALE GENOMIC DNA]</scope>
    <source>
        <strain evidence="1 2">CGMCC 1.6114</strain>
    </source>
</reference>
<evidence type="ECO:0000313" key="2">
    <source>
        <dbReference type="Proteomes" id="UP000183209"/>
    </source>
</evidence>
<sequence>MKKKKYHRKSDKEKLEALTELLSPRTRIDRESHQEVTFKVRDNCELRYVISCLLRVSIMAIESGEGDLGSPRMPYAPNESAIIMVLELINDILPHDQLKSYDKIEELLLSGEEIEQHKF</sequence>
<dbReference type="EMBL" id="FPAG01000008">
    <property type="protein sequence ID" value="SFT07760.1"/>
    <property type="molecule type" value="Genomic_DNA"/>
</dbReference>
<gene>
    <name evidence="1" type="ORF">SAMN04487906_2812</name>
</gene>
<dbReference type="Proteomes" id="UP000183209">
    <property type="component" value="Unassembled WGS sequence"/>
</dbReference>
<protein>
    <submittedName>
        <fullName evidence="1">Uncharacterized protein</fullName>
    </submittedName>
</protein>